<dbReference type="OMA" id="DGFYGLW"/>
<evidence type="ECO:0000256" key="2">
    <source>
        <dbReference type="ARBA" id="ARBA00022664"/>
    </source>
</evidence>
<keyword evidence="3" id="KW-0677">Repeat</keyword>
<keyword evidence="2" id="KW-0507">mRNA processing</keyword>
<dbReference type="PANTHER" id="PTHR19877:SF13">
    <property type="entry name" value="SERINE-THREONINE KINASE RECEPTOR-ASSOCIATED PROTEIN"/>
    <property type="match status" value="1"/>
</dbReference>
<organism evidence="8 9">
    <name type="scientific">Zootermopsis nevadensis</name>
    <name type="common">Dampwood termite</name>
    <dbReference type="NCBI Taxonomy" id="136037"/>
    <lineage>
        <taxon>Eukaryota</taxon>
        <taxon>Metazoa</taxon>
        <taxon>Ecdysozoa</taxon>
        <taxon>Arthropoda</taxon>
        <taxon>Hexapoda</taxon>
        <taxon>Insecta</taxon>
        <taxon>Pterygota</taxon>
        <taxon>Neoptera</taxon>
        <taxon>Polyneoptera</taxon>
        <taxon>Dictyoptera</taxon>
        <taxon>Blattodea</taxon>
        <taxon>Blattoidea</taxon>
        <taxon>Termitoidae</taxon>
        <taxon>Termopsidae</taxon>
        <taxon>Zootermopsis</taxon>
    </lineage>
</organism>
<dbReference type="GO" id="GO:0032797">
    <property type="term" value="C:SMN complex"/>
    <property type="evidence" value="ECO:0007669"/>
    <property type="project" value="TreeGrafter"/>
</dbReference>
<dbReference type="AlphaFoldDB" id="A0A067QSY7"/>
<dbReference type="STRING" id="136037.A0A067QSY7"/>
<protein>
    <recommendedName>
        <fullName evidence="6">Serine-threonine kinase receptor-associated protein</fullName>
    </recommendedName>
</protein>
<dbReference type="SMART" id="SM00320">
    <property type="entry name" value="WD40"/>
    <property type="match status" value="7"/>
</dbReference>
<dbReference type="InParanoid" id="A0A067QSY7"/>
<dbReference type="InterPro" id="IPR001680">
    <property type="entry name" value="WD40_rpt"/>
</dbReference>
<evidence type="ECO:0000256" key="5">
    <source>
        <dbReference type="ARBA" id="ARBA00038394"/>
    </source>
</evidence>
<feature type="repeat" description="WD" evidence="7">
    <location>
        <begin position="306"/>
        <end position="347"/>
    </location>
</feature>
<evidence type="ECO:0000313" key="8">
    <source>
        <dbReference type="EMBL" id="KDR13003.1"/>
    </source>
</evidence>
<dbReference type="Gene3D" id="2.130.10.10">
    <property type="entry name" value="YVTN repeat-like/Quinoprotein amine dehydrogenase"/>
    <property type="match status" value="1"/>
</dbReference>
<keyword evidence="9" id="KW-1185">Reference proteome</keyword>
<dbReference type="FunFam" id="2.130.10.10:FF:000133">
    <property type="entry name" value="Serine-threonine kinase receptor-associated protein"/>
    <property type="match status" value="1"/>
</dbReference>
<dbReference type="InterPro" id="IPR020472">
    <property type="entry name" value="WD40_PAC1"/>
</dbReference>
<sequence>MVAVYTMSVRVRINWWYSIFENRYARFFDERNEIRGISVLADKMANLRQTPLTCSGHTRPVVHLAFSDVTECGYFLISACKDGKPMLRQGDTGDWIGTFEGHKGAVWGVALNPQATKAATGAADFNAKVWDAVTGEEIHSFQHNHIVKSVNFSSDSTLFATGSNEKLVRIFDLNKPEATPTVFSGHTSGIRHVIFFRGDTHLVTCADDRTLRVWDRTSGQEVQKLDFSAIPSSLEVARDGSTLTVTHGNVVSFWDAQSLKKIREFTVPTQVNSASLHPDKTIFVCGGEDLKMYKFDYTTGTEIESFKGHFGPVHCVRFSPDGELYASGSEDGTLRLWQTTVGKTYGLWKCIESNPISTESVLPPKEVPAS</sequence>
<dbReference type="GO" id="GO:0000387">
    <property type="term" value="P:spliceosomal snRNP assembly"/>
    <property type="evidence" value="ECO:0007669"/>
    <property type="project" value="TreeGrafter"/>
</dbReference>
<dbReference type="SUPFAM" id="SSF50978">
    <property type="entry name" value="WD40 repeat-like"/>
    <property type="match status" value="1"/>
</dbReference>
<dbReference type="Proteomes" id="UP000027135">
    <property type="component" value="Unassembled WGS sequence"/>
</dbReference>
<comment type="similarity">
    <text evidence="5">Belongs to the WD repeat STRAP family.</text>
</comment>
<dbReference type="PANTHER" id="PTHR19877">
    <property type="entry name" value="EUKARYOTIC TRANSLATION INITIATION FACTOR 3 SUBUNIT I"/>
    <property type="match status" value="1"/>
</dbReference>
<reference evidence="8 9" key="1">
    <citation type="journal article" date="2014" name="Nat. Commun.">
        <title>Molecular traces of alternative social organization in a termite genome.</title>
        <authorList>
            <person name="Terrapon N."/>
            <person name="Li C."/>
            <person name="Robertson H.M."/>
            <person name="Ji L."/>
            <person name="Meng X."/>
            <person name="Booth W."/>
            <person name="Chen Z."/>
            <person name="Childers C.P."/>
            <person name="Glastad K.M."/>
            <person name="Gokhale K."/>
            <person name="Gowin J."/>
            <person name="Gronenberg W."/>
            <person name="Hermansen R.A."/>
            <person name="Hu H."/>
            <person name="Hunt B.G."/>
            <person name="Huylmans A.K."/>
            <person name="Khalil S.M."/>
            <person name="Mitchell R.D."/>
            <person name="Munoz-Torres M.C."/>
            <person name="Mustard J.A."/>
            <person name="Pan H."/>
            <person name="Reese J.T."/>
            <person name="Scharf M.E."/>
            <person name="Sun F."/>
            <person name="Vogel H."/>
            <person name="Xiao J."/>
            <person name="Yang W."/>
            <person name="Yang Z."/>
            <person name="Yang Z."/>
            <person name="Zhou J."/>
            <person name="Zhu J."/>
            <person name="Brent C.S."/>
            <person name="Elsik C.G."/>
            <person name="Goodisman M.A."/>
            <person name="Liberles D.A."/>
            <person name="Roe R.M."/>
            <person name="Vargo E.L."/>
            <person name="Vilcinskas A."/>
            <person name="Wang J."/>
            <person name="Bornberg-Bauer E."/>
            <person name="Korb J."/>
            <person name="Zhang G."/>
            <person name="Liebig J."/>
        </authorList>
    </citation>
    <scope>NUCLEOTIDE SEQUENCE [LARGE SCALE GENOMIC DNA]</scope>
    <source>
        <tissue evidence="8">Whole organism</tissue>
    </source>
</reference>
<accession>A0A067QSY7</accession>
<feature type="repeat" description="WD" evidence="7">
    <location>
        <begin position="183"/>
        <end position="224"/>
    </location>
</feature>
<evidence type="ECO:0000256" key="4">
    <source>
        <dbReference type="ARBA" id="ARBA00023187"/>
    </source>
</evidence>
<dbReference type="GO" id="GO:0003723">
    <property type="term" value="F:RNA binding"/>
    <property type="evidence" value="ECO:0007669"/>
    <property type="project" value="TreeGrafter"/>
</dbReference>
<proteinExistence type="inferred from homology"/>
<dbReference type="Pfam" id="PF00400">
    <property type="entry name" value="WD40"/>
    <property type="match status" value="4"/>
</dbReference>
<dbReference type="GO" id="GO:0016301">
    <property type="term" value="F:kinase activity"/>
    <property type="evidence" value="ECO:0007669"/>
    <property type="project" value="UniProtKB-KW"/>
</dbReference>
<keyword evidence="8" id="KW-0808">Transferase</keyword>
<dbReference type="InterPro" id="IPR036322">
    <property type="entry name" value="WD40_repeat_dom_sf"/>
</dbReference>
<keyword evidence="4" id="KW-0508">mRNA splicing</keyword>
<evidence type="ECO:0000256" key="1">
    <source>
        <dbReference type="ARBA" id="ARBA00022574"/>
    </source>
</evidence>
<keyword evidence="8" id="KW-0675">Receptor</keyword>
<keyword evidence="8" id="KW-0418">Kinase</keyword>
<feature type="repeat" description="WD" evidence="7">
    <location>
        <begin position="140"/>
        <end position="181"/>
    </location>
</feature>
<dbReference type="PRINTS" id="PR00320">
    <property type="entry name" value="GPROTEINBRPT"/>
</dbReference>
<dbReference type="InterPro" id="IPR015943">
    <property type="entry name" value="WD40/YVTN_repeat-like_dom_sf"/>
</dbReference>
<dbReference type="EMBL" id="KK852980">
    <property type="protein sequence ID" value="KDR13003.1"/>
    <property type="molecule type" value="Genomic_DNA"/>
</dbReference>
<keyword evidence="1 7" id="KW-0853">WD repeat</keyword>
<name>A0A067QSY7_ZOONE</name>
<dbReference type="CDD" id="cd00200">
    <property type="entry name" value="WD40"/>
    <property type="match status" value="1"/>
</dbReference>
<evidence type="ECO:0000256" key="7">
    <source>
        <dbReference type="PROSITE-ProRule" id="PRU00221"/>
    </source>
</evidence>
<dbReference type="PROSITE" id="PS50294">
    <property type="entry name" value="WD_REPEATS_REGION"/>
    <property type="match status" value="3"/>
</dbReference>
<evidence type="ECO:0000256" key="6">
    <source>
        <dbReference type="ARBA" id="ARBA00040390"/>
    </source>
</evidence>
<feature type="repeat" description="WD" evidence="7">
    <location>
        <begin position="99"/>
        <end position="140"/>
    </location>
</feature>
<dbReference type="eggNOG" id="KOG0278">
    <property type="taxonomic scope" value="Eukaryota"/>
</dbReference>
<evidence type="ECO:0000256" key="3">
    <source>
        <dbReference type="ARBA" id="ARBA00022737"/>
    </source>
</evidence>
<dbReference type="FunCoup" id="A0A067QSY7">
    <property type="interactions" value="1507"/>
</dbReference>
<dbReference type="PROSITE" id="PS50082">
    <property type="entry name" value="WD_REPEATS_2"/>
    <property type="match status" value="4"/>
</dbReference>
<gene>
    <name evidence="8" type="ORF">L798_13210</name>
</gene>
<evidence type="ECO:0000313" key="9">
    <source>
        <dbReference type="Proteomes" id="UP000027135"/>
    </source>
</evidence>